<dbReference type="EC" id="3.2.1.78" evidence="4"/>
<dbReference type="FunFam" id="3.20.20.80:FF:000076">
    <property type="entry name" value="Mannan endo-1,4-beta-mannosidase A"/>
    <property type="match status" value="1"/>
</dbReference>
<evidence type="ECO:0000256" key="2">
    <source>
        <dbReference type="ARBA" id="ARBA00004613"/>
    </source>
</evidence>
<dbReference type="SMART" id="SM00236">
    <property type="entry name" value="fCBD"/>
    <property type="match status" value="1"/>
</dbReference>
<dbReference type="Proteomes" id="UP000785200">
    <property type="component" value="Unassembled WGS sequence"/>
</dbReference>
<dbReference type="InterPro" id="IPR001547">
    <property type="entry name" value="Glyco_hydro_5"/>
</dbReference>
<dbReference type="Pfam" id="PF00150">
    <property type="entry name" value="Cellulase"/>
    <property type="match status" value="1"/>
</dbReference>
<dbReference type="PANTHER" id="PTHR31451:SF39">
    <property type="entry name" value="MANNAN ENDO-1,4-BETA-MANNOSIDASE 1"/>
    <property type="match status" value="1"/>
</dbReference>
<dbReference type="EMBL" id="VNKQ01000010">
    <property type="protein sequence ID" value="KAG0648201.1"/>
    <property type="molecule type" value="Genomic_DNA"/>
</dbReference>
<keyword evidence="8 9" id="KW-0326">Glycosidase</keyword>
<gene>
    <name evidence="13" type="ORF">D0Z07_5535</name>
</gene>
<feature type="domain" description="CBM1" evidence="12">
    <location>
        <begin position="18"/>
        <end position="54"/>
    </location>
</feature>
<evidence type="ECO:0000256" key="6">
    <source>
        <dbReference type="ARBA" id="ARBA00022729"/>
    </source>
</evidence>
<dbReference type="AlphaFoldDB" id="A0A9P6VHI6"/>
<keyword evidence="5" id="KW-0964">Secreted</keyword>
<evidence type="ECO:0000256" key="7">
    <source>
        <dbReference type="ARBA" id="ARBA00022801"/>
    </source>
</evidence>
<protein>
    <recommendedName>
        <fullName evidence="4">mannan endo-1,4-beta-mannosidase</fullName>
        <ecNumber evidence="4">3.2.1.78</ecNumber>
    </recommendedName>
</protein>
<dbReference type="PROSITE" id="PS51164">
    <property type="entry name" value="CBM1_2"/>
    <property type="match status" value="1"/>
</dbReference>
<evidence type="ECO:0000256" key="5">
    <source>
        <dbReference type="ARBA" id="ARBA00022525"/>
    </source>
</evidence>
<keyword evidence="6 11" id="KW-0732">Signal</keyword>
<evidence type="ECO:0000256" key="3">
    <source>
        <dbReference type="ARBA" id="ARBA00005641"/>
    </source>
</evidence>
<dbReference type="PROSITE" id="PS00562">
    <property type="entry name" value="CBM1_1"/>
    <property type="match status" value="1"/>
</dbReference>
<comment type="caution">
    <text evidence="13">The sequence shown here is derived from an EMBL/GenBank/DDBJ whole genome shotgun (WGS) entry which is preliminary data.</text>
</comment>
<reference evidence="13" key="1">
    <citation type="submission" date="2019-07" db="EMBL/GenBank/DDBJ databases">
        <title>Hyphodiscus hymeniophilus genome sequencing and assembly.</title>
        <authorList>
            <person name="Kramer G."/>
            <person name="Nodwell J."/>
        </authorList>
    </citation>
    <scope>NUCLEOTIDE SEQUENCE</scope>
    <source>
        <strain evidence="13">ATCC 34498</strain>
    </source>
</reference>
<evidence type="ECO:0000313" key="13">
    <source>
        <dbReference type="EMBL" id="KAG0648201.1"/>
    </source>
</evidence>
<feature type="chain" id="PRO_5040323470" description="mannan endo-1,4-beta-mannosidase" evidence="11">
    <location>
        <begin position="19"/>
        <end position="461"/>
    </location>
</feature>
<evidence type="ECO:0000256" key="1">
    <source>
        <dbReference type="ARBA" id="ARBA00001678"/>
    </source>
</evidence>
<evidence type="ECO:0000256" key="11">
    <source>
        <dbReference type="SAM" id="SignalP"/>
    </source>
</evidence>
<evidence type="ECO:0000256" key="4">
    <source>
        <dbReference type="ARBA" id="ARBA00012706"/>
    </source>
</evidence>
<feature type="signal peptide" evidence="11">
    <location>
        <begin position="1"/>
        <end position="18"/>
    </location>
</feature>
<dbReference type="GO" id="GO:0046355">
    <property type="term" value="P:mannan catabolic process"/>
    <property type="evidence" value="ECO:0007669"/>
    <property type="project" value="UniProtKB-ARBA"/>
</dbReference>
<comment type="similarity">
    <text evidence="3 9">Belongs to the glycosyl hydrolase 5 (cellulase A) family.</text>
</comment>
<dbReference type="Gene3D" id="3.20.20.80">
    <property type="entry name" value="Glycosidases"/>
    <property type="match status" value="1"/>
</dbReference>
<dbReference type="GO" id="GO:0030248">
    <property type="term" value="F:cellulose binding"/>
    <property type="evidence" value="ECO:0007669"/>
    <property type="project" value="InterPro"/>
</dbReference>
<evidence type="ECO:0000256" key="8">
    <source>
        <dbReference type="ARBA" id="ARBA00023295"/>
    </source>
</evidence>
<dbReference type="OrthoDB" id="406631at2759"/>
<dbReference type="InterPro" id="IPR045053">
    <property type="entry name" value="MAN-like"/>
</dbReference>
<dbReference type="GO" id="GO:0005576">
    <property type="term" value="C:extracellular region"/>
    <property type="evidence" value="ECO:0007669"/>
    <property type="project" value="UniProtKB-SubCell"/>
</dbReference>
<dbReference type="InterPro" id="IPR000254">
    <property type="entry name" value="CBD"/>
</dbReference>
<dbReference type="SUPFAM" id="SSF51445">
    <property type="entry name" value="(Trans)glycosidases"/>
    <property type="match status" value="1"/>
</dbReference>
<accession>A0A9P6VHI6</accession>
<proteinExistence type="inferred from homology"/>
<dbReference type="GO" id="GO:0016985">
    <property type="term" value="F:mannan endo-1,4-beta-mannosidase activity"/>
    <property type="evidence" value="ECO:0007669"/>
    <property type="project" value="UniProtKB-EC"/>
</dbReference>
<comment type="subcellular location">
    <subcellularLocation>
        <location evidence="2">Secreted</location>
    </subcellularLocation>
</comment>
<dbReference type="Pfam" id="PF00734">
    <property type="entry name" value="CBM_1"/>
    <property type="match status" value="1"/>
</dbReference>
<dbReference type="PANTHER" id="PTHR31451">
    <property type="match status" value="1"/>
</dbReference>
<dbReference type="InterPro" id="IPR017853">
    <property type="entry name" value="GH"/>
</dbReference>
<evidence type="ECO:0000313" key="14">
    <source>
        <dbReference type="Proteomes" id="UP000785200"/>
    </source>
</evidence>
<keyword evidence="14" id="KW-1185">Reference proteome</keyword>
<feature type="region of interest" description="Disordered" evidence="10">
    <location>
        <begin position="87"/>
        <end position="112"/>
    </location>
</feature>
<sequence>MKLSSTLTVSVALAVASAQQTIWGQCGGQGWTGPTTCIAGAYCFYSNPWYSQCLAGAATTSTAATSASKASTLSTVKTPTASSIKATTSSIKPSTTTSSKPSTTSSAPSTGTSGITSFAKTNGLLFNINGKETYFMGTNTYWIGFLTNNADVDLVMTHLAATGLKVLRVWGFNDVTSIPGSGTVWFQSFISGSSPTINTGANGLERLDYVVQSAEAHGISLIINFVNNWTDYGGMQAYCTYYDITITDWYTSVVAQAQYQIYIAAVVSRYKTSTAIFAWELANEPRCSGCDVSVINTWATTTSAYIKSLDANHMVTMGDEGFGLSTLSDGSYPFQLSAGGYNWTQNLMIPDIDFGTYHLYPSSWGVADSWGPLWIQAHAEAAAAIGKPVIMEEYGSLTLTDEAPWQAEVLDTETAGDMYWQYGDDLSTGETANDGYAIYYGSATYTTLVADHAAAMNAKTV</sequence>
<dbReference type="SUPFAM" id="SSF57180">
    <property type="entry name" value="Cellulose-binding domain"/>
    <property type="match status" value="1"/>
</dbReference>
<keyword evidence="7 9" id="KW-0378">Hydrolase</keyword>
<evidence type="ECO:0000256" key="10">
    <source>
        <dbReference type="SAM" id="MobiDB-lite"/>
    </source>
</evidence>
<organism evidence="13 14">
    <name type="scientific">Hyphodiscus hymeniophilus</name>
    <dbReference type="NCBI Taxonomy" id="353542"/>
    <lineage>
        <taxon>Eukaryota</taxon>
        <taxon>Fungi</taxon>
        <taxon>Dikarya</taxon>
        <taxon>Ascomycota</taxon>
        <taxon>Pezizomycotina</taxon>
        <taxon>Leotiomycetes</taxon>
        <taxon>Helotiales</taxon>
        <taxon>Hyphodiscaceae</taxon>
        <taxon>Hyphodiscus</taxon>
    </lineage>
</organism>
<dbReference type="InterPro" id="IPR035971">
    <property type="entry name" value="CBD_sf"/>
</dbReference>
<name>A0A9P6VHI6_9HELO</name>
<evidence type="ECO:0000259" key="12">
    <source>
        <dbReference type="PROSITE" id="PS51164"/>
    </source>
</evidence>
<comment type="catalytic activity">
    <reaction evidence="1">
        <text>Random hydrolysis of (1-&gt;4)-beta-D-mannosidic linkages in mannans, galactomannans and glucomannans.</text>
        <dbReference type="EC" id="3.2.1.78"/>
    </reaction>
</comment>
<evidence type="ECO:0000256" key="9">
    <source>
        <dbReference type="RuleBase" id="RU361153"/>
    </source>
</evidence>